<keyword evidence="6" id="KW-1133">Transmembrane helix</keyword>
<dbReference type="EC" id="4.1.99.12" evidence="3"/>
<evidence type="ECO:0000313" key="8">
    <source>
        <dbReference type="Proteomes" id="UP000325577"/>
    </source>
</evidence>
<dbReference type="GO" id="GO:0046872">
    <property type="term" value="F:metal ion binding"/>
    <property type="evidence" value="ECO:0007669"/>
    <property type="project" value="UniProtKB-KW"/>
</dbReference>
<dbReference type="EMBL" id="CM018039">
    <property type="protein sequence ID" value="KAA8536429.1"/>
    <property type="molecule type" value="Genomic_DNA"/>
</dbReference>
<dbReference type="SUPFAM" id="SSF55821">
    <property type="entry name" value="YrdC/RibB"/>
    <property type="match status" value="1"/>
</dbReference>
<sequence>MASNAINISCPTTSLSRSQALKYFNMFNGLHCTNIFPANGNTSHLSLIQLGSKLSFSIKGHGRTRAELLSEEADLISHPNGTNVVGKNLSPGIETQPDAIAFGTLAAETIPTTGGFPVDNDEYDLDCPTEGFSSIPEAIQDIRQGKMVVVVDDEDRENEGDLIMAASKVTPEAMAFVVKHGTGIVCVSMKGEDLERLELPLMVTQKDNEEKLRTAVYSVSGCKTWYNYGGVSSRQGDNNIDSFLCEVVDDDGSMARLPKLQQFARMENLKVISIADLIRYRRKRDKLVELSSAARIPTMWGPFTAYCYRSILDGMEHIAMVKVSEVVTLIFQVIFAFHCKCNSKLMHTEGTVNISRVPILVFSLFFLSQVYLVLTLR</sequence>
<dbReference type="Gene3D" id="3.90.870.10">
    <property type="entry name" value="DHBP synthase"/>
    <property type="match status" value="2"/>
</dbReference>
<dbReference type="PANTHER" id="PTHR21327">
    <property type="entry name" value="GTP CYCLOHYDROLASE II-RELATED"/>
    <property type="match status" value="1"/>
</dbReference>
<dbReference type="GO" id="GO:0009507">
    <property type="term" value="C:chloroplast"/>
    <property type="evidence" value="ECO:0007669"/>
    <property type="project" value="TreeGrafter"/>
</dbReference>
<dbReference type="OrthoDB" id="60371at2759"/>
<gene>
    <name evidence="7" type="ORF">F0562_028907</name>
</gene>
<dbReference type="InterPro" id="IPR017945">
    <property type="entry name" value="DHBP_synth_RibB-like_a/b_dom"/>
</dbReference>
<feature type="transmembrane region" description="Helical" evidence="6">
    <location>
        <begin position="357"/>
        <end position="376"/>
    </location>
</feature>
<evidence type="ECO:0000256" key="3">
    <source>
        <dbReference type="ARBA" id="ARBA00012153"/>
    </source>
</evidence>
<reference evidence="7 8" key="1">
    <citation type="submission" date="2019-09" db="EMBL/GenBank/DDBJ databases">
        <title>A chromosome-level genome assembly of the Chinese tupelo Nyssa sinensis.</title>
        <authorList>
            <person name="Yang X."/>
            <person name="Kang M."/>
            <person name="Yang Y."/>
            <person name="Xiong H."/>
            <person name="Wang M."/>
            <person name="Zhang Z."/>
            <person name="Wang Z."/>
            <person name="Wu H."/>
            <person name="Ma T."/>
            <person name="Liu J."/>
            <person name="Xi Z."/>
        </authorList>
    </citation>
    <scope>NUCLEOTIDE SEQUENCE [LARGE SCALE GENOMIC DNA]</scope>
    <source>
        <strain evidence="7">J267</strain>
        <tissue evidence="7">Leaf</tissue>
    </source>
</reference>
<keyword evidence="8" id="KW-1185">Reference proteome</keyword>
<keyword evidence="6" id="KW-0812">Transmembrane</keyword>
<evidence type="ECO:0000313" key="7">
    <source>
        <dbReference type="EMBL" id="KAA8536429.1"/>
    </source>
</evidence>
<dbReference type="UniPathway" id="UPA00275"/>
<dbReference type="InterPro" id="IPR036144">
    <property type="entry name" value="RibA-like_sf"/>
</dbReference>
<keyword evidence="6" id="KW-0472">Membrane</keyword>
<dbReference type="GO" id="GO:0008686">
    <property type="term" value="F:3,4-dihydroxy-2-butanone-4-phosphate synthase activity"/>
    <property type="evidence" value="ECO:0007669"/>
    <property type="project" value="InterPro"/>
</dbReference>
<comment type="similarity">
    <text evidence="2">In the C-terminal section; belongs to the GTP cyclohydrolase II family.</text>
</comment>
<proteinExistence type="inferred from homology"/>
<dbReference type="GO" id="GO:0009231">
    <property type="term" value="P:riboflavin biosynthetic process"/>
    <property type="evidence" value="ECO:0007669"/>
    <property type="project" value="UniProtKB-UniPathway"/>
</dbReference>
<dbReference type="PANTHER" id="PTHR21327:SF18">
    <property type="entry name" value="3,4-DIHYDROXY-2-BUTANONE 4-PHOSPHATE SYNTHASE"/>
    <property type="match status" value="1"/>
</dbReference>
<dbReference type="Pfam" id="PF00926">
    <property type="entry name" value="DHBP_synthase"/>
    <property type="match status" value="2"/>
</dbReference>
<keyword evidence="5" id="KW-0479">Metal-binding</keyword>
<name>A0A5J5B157_9ASTE</name>
<evidence type="ECO:0000256" key="2">
    <source>
        <dbReference type="ARBA" id="ARBA00008976"/>
    </source>
</evidence>
<dbReference type="Proteomes" id="UP000325577">
    <property type="component" value="Linkage Group LG16"/>
</dbReference>
<evidence type="ECO:0000256" key="5">
    <source>
        <dbReference type="ARBA" id="ARBA00022723"/>
    </source>
</evidence>
<evidence type="ECO:0000256" key="4">
    <source>
        <dbReference type="ARBA" id="ARBA00022619"/>
    </source>
</evidence>
<keyword evidence="4" id="KW-0686">Riboflavin biosynthesis</keyword>
<comment type="pathway">
    <text evidence="1">Cofactor biosynthesis; riboflavin biosynthesis; 2-hydroxy-3-oxobutyl phosphate from D-ribulose 5-phosphate: step 1/1.</text>
</comment>
<accession>A0A5J5B157</accession>
<dbReference type="SUPFAM" id="SSF142695">
    <property type="entry name" value="RibA-like"/>
    <property type="match status" value="1"/>
</dbReference>
<organism evidence="7 8">
    <name type="scientific">Nyssa sinensis</name>
    <dbReference type="NCBI Taxonomy" id="561372"/>
    <lineage>
        <taxon>Eukaryota</taxon>
        <taxon>Viridiplantae</taxon>
        <taxon>Streptophyta</taxon>
        <taxon>Embryophyta</taxon>
        <taxon>Tracheophyta</taxon>
        <taxon>Spermatophyta</taxon>
        <taxon>Magnoliopsida</taxon>
        <taxon>eudicotyledons</taxon>
        <taxon>Gunneridae</taxon>
        <taxon>Pentapetalae</taxon>
        <taxon>asterids</taxon>
        <taxon>Cornales</taxon>
        <taxon>Nyssaceae</taxon>
        <taxon>Nyssa</taxon>
    </lineage>
</organism>
<protein>
    <recommendedName>
        <fullName evidence="3">3,4-dihydroxy-2-butanone-4-phosphate synthase</fullName>
        <ecNumber evidence="3">4.1.99.12</ecNumber>
    </recommendedName>
</protein>
<evidence type="ECO:0000256" key="1">
    <source>
        <dbReference type="ARBA" id="ARBA00004904"/>
    </source>
</evidence>
<dbReference type="InterPro" id="IPR000422">
    <property type="entry name" value="DHBP_synthase_RibB"/>
</dbReference>
<evidence type="ECO:0000256" key="6">
    <source>
        <dbReference type="SAM" id="Phobius"/>
    </source>
</evidence>
<dbReference type="AlphaFoldDB" id="A0A5J5B157"/>
<feature type="transmembrane region" description="Helical" evidence="6">
    <location>
        <begin position="319"/>
        <end position="337"/>
    </location>
</feature>